<dbReference type="Proteomes" id="UP000240883">
    <property type="component" value="Unassembled WGS sequence"/>
</dbReference>
<evidence type="ECO:0000256" key="1">
    <source>
        <dbReference type="ARBA" id="ARBA00022723"/>
    </source>
</evidence>
<organism evidence="3 4">
    <name type="scientific">Corynespora cassiicola Philippines</name>
    <dbReference type="NCBI Taxonomy" id="1448308"/>
    <lineage>
        <taxon>Eukaryota</taxon>
        <taxon>Fungi</taxon>
        <taxon>Dikarya</taxon>
        <taxon>Ascomycota</taxon>
        <taxon>Pezizomycotina</taxon>
        <taxon>Dothideomycetes</taxon>
        <taxon>Pleosporomycetidae</taxon>
        <taxon>Pleosporales</taxon>
        <taxon>Corynesporascaceae</taxon>
        <taxon>Corynespora</taxon>
    </lineage>
</organism>
<dbReference type="PANTHER" id="PTHR23422:SF11">
    <property type="entry name" value="DIPEPTIDYL PEPTIDASE 3"/>
    <property type="match status" value="1"/>
</dbReference>
<evidence type="ECO:0000313" key="4">
    <source>
        <dbReference type="Proteomes" id="UP000240883"/>
    </source>
</evidence>
<keyword evidence="1" id="KW-0479">Metal-binding</keyword>
<gene>
    <name evidence="3" type="ORF">BS50DRAFT_659368</name>
</gene>
<dbReference type="Gene3D" id="3.30.540.30">
    <property type="match status" value="1"/>
</dbReference>
<dbReference type="GO" id="GO:0005737">
    <property type="term" value="C:cytoplasm"/>
    <property type="evidence" value="ECO:0007669"/>
    <property type="project" value="TreeGrafter"/>
</dbReference>
<dbReference type="AlphaFoldDB" id="A0A2T2NZ14"/>
<name>A0A2T2NZ14_CORCC</name>
<keyword evidence="2" id="KW-0378">Hydrolase</keyword>
<dbReference type="EMBL" id="KZ678131">
    <property type="protein sequence ID" value="PSN70657.1"/>
    <property type="molecule type" value="Genomic_DNA"/>
</dbReference>
<reference evidence="3 4" key="1">
    <citation type="journal article" date="2018" name="Front. Microbiol.">
        <title>Genome-Wide Analysis of Corynespora cassiicola Leaf Fall Disease Putative Effectors.</title>
        <authorList>
            <person name="Lopez D."/>
            <person name="Ribeiro S."/>
            <person name="Label P."/>
            <person name="Fumanal B."/>
            <person name="Venisse J.S."/>
            <person name="Kohler A."/>
            <person name="de Oliveira R.R."/>
            <person name="Labutti K."/>
            <person name="Lipzen A."/>
            <person name="Lail K."/>
            <person name="Bauer D."/>
            <person name="Ohm R.A."/>
            <person name="Barry K.W."/>
            <person name="Spatafora J."/>
            <person name="Grigoriev I.V."/>
            <person name="Martin F.M."/>
            <person name="Pujade-Renaud V."/>
        </authorList>
    </citation>
    <scope>NUCLEOTIDE SEQUENCE [LARGE SCALE GENOMIC DNA]</scope>
    <source>
        <strain evidence="3 4">Philippines</strain>
    </source>
</reference>
<dbReference type="GO" id="GO:0008239">
    <property type="term" value="F:dipeptidyl-peptidase activity"/>
    <property type="evidence" value="ECO:0007669"/>
    <property type="project" value="TreeGrafter"/>
</dbReference>
<dbReference type="GO" id="GO:0046872">
    <property type="term" value="F:metal ion binding"/>
    <property type="evidence" value="ECO:0007669"/>
    <property type="project" value="UniProtKB-KW"/>
</dbReference>
<protein>
    <submittedName>
        <fullName evidence="3">Uncharacterized protein</fullName>
    </submittedName>
</protein>
<keyword evidence="4" id="KW-1185">Reference proteome</keyword>
<evidence type="ECO:0000256" key="2">
    <source>
        <dbReference type="ARBA" id="ARBA00022801"/>
    </source>
</evidence>
<dbReference type="PANTHER" id="PTHR23422">
    <property type="entry name" value="DIPEPTIDYL PEPTIDASE III-RELATED"/>
    <property type="match status" value="1"/>
</dbReference>
<dbReference type="OrthoDB" id="4694525at2759"/>
<dbReference type="InterPro" id="IPR039461">
    <property type="entry name" value="Peptidase_M49"/>
</dbReference>
<evidence type="ECO:0000313" key="3">
    <source>
        <dbReference type="EMBL" id="PSN70657.1"/>
    </source>
</evidence>
<sequence length="203" mass="22797">MASHDPKYAYMDARIHRLPIKDKFEKLYHDERLYAHYLCKAGWAGTRIILHQTSPESEKIFDFLIAVNKHRGDRIWNELAADCSLSTEQMQSFTSYAGMFLSNIGDHYGEGGQRFIPQLPAEDINKLLHVIDSKELEGVVSGMTNPLPYRQGYPDFGPNSGQTAAAYYTGTAMSKEEISEVDALLVKEDSSPVTTRLSKSTDA</sequence>
<proteinExistence type="predicted"/>
<accession>A0A2T2NZ14</accession>